<keyword evidence="1" id="KW-0472">Membrane</keyword>
<protein>
    <submittedName>
        <fullName evidence="2">Uncharacterized protein</fullName>
    </submittedName>
</protein>
<evidence type="ECO:0000313" key="2">
    <source>
        <dbReference type="EMBL" id="CUQ82371.1"/>
    </source>
</evidence>
<name>A0A174ZEA5_9FIRM</name>
<evidence type="ECO:0000313" key="3">
    <source>
        <dbReference type="Proteomes" id="UP000095780"/>
    </source>
</evidence>
<sequence length="70" mass="7747">MRRGLSPVKVLALIGVVIIALVLCLVLSRVIVGINPAVLKRWFGMIFFFMFLVVAGIGVFLVGRYVGRDR</sequence>
<gene>
    <name evidence="2" type="ORF">ERS852492_00982</name>
</gene>
<accession>A0A174ZEA5</accession>
<proteinExistence type="predicted"/>
<keyword evidence="1" id="KW-0812">Transmembrane</keyword>
<keyword evidence="1" id="KW-1133">Transmembrane helix</keyword>
<evidence type="ECO:0000256" key="1">
    <source>
        <dbReference type="SAM" id="Phobius"/>
    </source>
</evidence>
<dbReference type="Proteomes" id="UP000095780">
    <property type="component" value="Unassembled WGS sequence"/>
</dbReference>
<feature type="transmembrane region" description="Helical" evidence="1">
    <location>
        <begin position="43"/>
        <end position="66"/>
    </location>
</feature>
<feature type="transmembrane region" description="Helical" evidence="1">
    <location>
        <begin position="12"/>
        <end position="31"/>
    </location>
</feature>
<reference evidence="2 3" key="1">
    <citation type="submission" date="2015-09" db="EMBL/GenBank/DDBJ databases">
        <authorList>
            <consortium name="Pathogen Informatics"/>
        </authorList>
    </citation>
    <scope>NUCLEOTIDE SEQUENCE [LARGE SCALE GENOMIC DNA]</scope>
    <source>
        <strain evidence="2 3">2789STDY5834878</strain>
    </source>
</reference>
<organism evidence="2 3">
    <name type="scientific">Lachnospira eligens</name>
    <dbReference type="NCBI Taxonomy" id="39485"/>
    <lineage>
        <taxon>Bacteria</taxon>
        <taxon>Bacillati</taxon>
        <taxon>Bacillota</taxon>
        <taxon>Clostridia</taxon>
        <taxon>Lachnospirales</taxon>
        <taxon>Lachnospiraceae</taxon>
        <taxon>Lachnospira</taxon>
    </lineage>
</organism>
<dbReference type="RefSeq" id="WP_055286383.1">
    <property type="nucleotide sequence ID" value="NZ_CABIXW010000002.1"/>
</dbReference>
<dbReference type="EMBL" id="CZBV01000002">
    <property type="protein sequence ID" value="CUQ82371.1"/>
    <property type="molecule type" value="Genomic_DNA"/>
</dbReference>
<dbReference type="AlphaFoldDB" id="A0A174ZEA5"/>